<feature type="transmembrane region" description="Helical" evidence="10">
    <location>
        <begin position="137"/>
        <end position="155"/>
    </location>
</feature>
<dbReference type="GO" id="GO:0004930">
    <property type="term" value="F:G protein-coupled receptor activity"/>
    <property type="evidence" value="ECO:0007669"/>
    <property type="project" value="UniProtKB-KW"/>
</dbReference>
<dbReference type="GO" id="GO:0004984">
    <property type="term" value="F:olfactory receptor activity"/>
    <property type="evidence" value="ECO:0007669"/>
    <property type="project" value="InterPro"/>
</dbReference>
<sequence length="313" mass="35733">MNHTSPSDFQISPFFTLSADKVLIFNIFLFIYVIGLLMNILILSVIYVNDHLHVPLYIFLCNLSCIDICSITSTIPKLLVMILSGNNTISFTQCFTQTFFFLLAASAEDILLFIMAYDRYVAICNPLHYHHLLSKRICILFIFGIWVSASLNSLLMTLPVSKMSFCGSNVIQHFFCEANTLTRMSCADKRVFYIIVYFELLLFGLCPFLCSLISYVKIIKVILKIRSRDGKKKAFSTCSSHLAVIMLYYATGASMYMIPPSKYSHAMEQIATILCTAVTPMLNPLIYTLRNKEVKRGLRKFMGMKLPLFVFFQ</sequence>
<keyword evidence="4" id="KW-0552">Olfaction</keyword>
<keyword evidence="9" id="KW-0807">Transducer</keyword>
<evidence type="ECO:0000256" key="10">
    <source>
        <dbReference type="SAM" id="Phobius"/>
    </source>
</evidence>
<evidence type="ECO:0000256" key="4">
    <source>
        <dbReference type="ARBA" id="ARBA00022725"/>
    </source>
</evidence>
<evidence type="ECO:0000256" key="6">
    <source>
        <dbReference type="ARBA" id="ARBA00023040"/>
    </source>
</evidence>
<dbReference type="FunFam" id="1.20.1070.10:FF:000015">
    <property type="entry name" value="Olfactory receptor"/>
    <property type="match status" value="1"/>
</dbReference>
<accession>A0AAV6ZNM4</accession>
<keyword evidence="4" id="KW-0716">Sensory transduction</keyword>
<dbReference type="InterPro" id="IPR000276">
    <property type="entry name" value="GPCR_Rhodpsn"/>
</dbReference>
<dbReference type="SUPFAM" id="SSF81321">
    <property type="entry name" value="Family A G protein-coupled receptor-like"/>
    <property type="match status" value="1"/>
</dbReference>
<dbReference type="Pfam" id="PF13853">
    <property type="entry name" value="7tm_4"/>
    <property type="match status" value="1"/>
</dbReference>
<feature type="domain" description="G-protein coupled receptors family 1 profile" evidence="11">
    <location>
        <begin position="38"/>
        <end position="287"/>
    </location>
</feature>
<keyword evidence="6" id="KW-0297">G-protein coupled receptor</keyword>
<keyword evidence="7 10" id="KW-0472">Membrane</keyword>
<proteinExistence type="predicted"/>
<comment type="subcellular location">
    <subcellularLocation>
        <location evidence="1">Cell membrane</location>
        <topology evidence="1">Multi-pass membrane protein</topology>
    </subcellularLocation>
</comment>
<feature type="transmembrane region" description="Helical" evidence="10">
    <location>
        <begin position="191"/>
        <end position="213"/>
    </location>
</feature>
<dbReference type="GO" id="GO:0005886">
    <property type="term" value="C:plasma membrane"/>
    <property type="evidence" value="ECO:0007669"/>
    <property type="project" value="UniProtKB-SubCell"/>
</dbReference>
<feature type="transmembrane region" description="Helical" evidence="10">
    <location>
        <begin position="270"/>
        <end position="289"/>
    </location>
</feature>
<evidence type="ECO:0000313" key="13">
    <source>
        <dbReference type="Proteomes" id="UP000824782"/>
    </source>
</evidence>
<protein>
    <recommendedName>
        <fullName evidence="11">G-protein coupled receptors family 1 profile domain-containing protein</fullName>
    </recommendedName>
</protein>
<evidence type="ECO:0000259" key="11">
    <source>
        <dbReference type="PROSITE" id="PS50262"/>
    </source>
</evidence>
<keyword evidence="3 10" id="KW-0812">Transmembrane</keyword>
<dbReference type="InterPro" id="IPR017452">
    <property type="entry name" value="GPCR_Rhodpsn_7TM"/>
</dbReference>
<keyword evidence="13" id="KW-1185">Reference proteome</keyword>
<evidence type="ECO:0000313" key="12">
    <source>
        <dbReference type="EMBL" id="KAG8550974.1"/>
    </source>
</evidence>
<feature type="transmembrane region" description="Helical" evidence="10">
    <location>
        <begin position="54"/>
        <end position="75"/>
    </location>
</feature>
<gene>
    <name evidence="12" type="ORF">GDO81_023903</name>
</gene>
<evidence type="ECO:0000256" key="8">
    <source>
        <dbReference type="ARBA" id="ARBA00023170"/>
    </source>
</evidence>
<keyword evidence="2" id="KW-1003">Cell membrane</keyword>
<comment type="caution">
    <text evidence="12">The sequence shown here is derived from an EMBL/GenBank/DDBJ whole genome shotgun (WGS) entry which is preliminary data.</text>
</comment>
<dbReference type="InterPro" id="IPR050516">
    <property type="entry name" value="Olfactory_GPCR"/>
</dbReference>
<organism evidence="12 13">
    <name type="scientific">Engystomops pustulosus</name>
    <name type="common">Tungara frog</name>
    <name type="synonym">Physalaemus pustulosus</name>
    <dbReference type="NCBI Taxonomy" id="76066"/>
    <lineage>
        <taxon>Eukaryota</taxon>
        <taxon>Metazoa</taxon>
        <taxon>Chordata</taxon>
        <taxon>Craniata</taxon>
        <taxon>Vertebrata</taxon>
        <taxon>Euteleostomi</taxon>
        <taxon>Amphibia</taxon>
        <taxon>Batrachia</taxon>
        <taxon>Anura</taxon>
        <taxon>Neobatrachia</taxon>
        <taxon>Hyloidea</taxon>
        <taxon>Leptodactylidae</taxon>
        <taxon>Leiuperinae</taxon>
        <taxon>Engystomops</taxon>
    </lineage>
</organism>
<dbReference type="CDD" id="cd13954">
    <property type="entry name" value="7tmA_OR"/>
    <property type="match status" value="1"/>
</dbReference>
<evidence type="ECO:0000256" key="3">
    <source>
        <dbReference type="ARBA" id="ARBA00022692"/>
    </source>
</evidence>
<dbReference type="SMART" id="SM01381">
    <property type="entry name" value="7TM_GPCR_Srsx"/>
    <property type="match status" value="1"/>
</dbReference>
<dbReference type="Proteomes" id="UP000824782">
    <property type="component" value="Unassembled WGS sequence"/>
</dbReference>
<dbReference type="EMBL" id="WNYA01000014">
    <property type="protein sequence ID" value="KAG8550974.1"/>
    <property type="molecule type" value="Genomic_DNA"/>
</dbReference>
<evidence type="ECO:0000256" key="9">
    <source>
        <dbReference type="ARBA" id="ARBA00023224"/>
    </source>
</evidence>
<reference evidence="12" key="1">
    <citation type="thesis" date="2020" institute="ProQuest LLC" country="789 East Eisenhower Parkway, Ann Arbor, MI, USA">
        <title>Comparative Genomics and Chromosome Evolution.</title>
        <authorList>
            <person name="Mudd A.B."/>
        </authorList>
    </citation>
    <scope>NUCLEOTIDE SEQUENCE</scope>
    <source>
        <strain evidence="12">237g6f4</strain>
        <tissue evidence="12">Blood</tissue>
    </source>
</reference>
<dbReference type="PROSITE" id="PS50262">
    <property type="entry name" value="G_PROTEIN_RECEP_F1_2"/>
    <property type="match status" value="1"/>
</dbReference>
<feature type="transmembrane region" description="Helical" evidence="10">
    <location>
        <begin position="95"/>
        <end position="117"/>
    </location>
</feature>
<evidence type="ECO:0000256" key="1">
    <source>
        <dbReference type="ARBA" id="ARBA00004651"/>
    </source>
</evidence>
<dbReference type="Gene3D" id="1.20.1070.10">
    <property type="entry name" value="Rhodopsin 7-helix transmembrane proteins"/>
    <property type="match status" value="1"/>
</dbReference>
<dbReference type="PRINTS" id="PR00237">
    <property type="entry name" value="GPCRRHODOPSN"/>
</dbReference>
<dbReference type="PANTHER" id="PTHR26452">
    <property type="entry name" value="OLFACTORY RECEPTOR"/>
    <property type="match status" value="1"/>
</dbReference>
<keyword evidence="8" id="KW-0675">Receptor</keyword>
<evidence type="ECO:0000256" key="2">
    <source>
        <dbReference type="ARBA" id="ARBA00022475"/>
    </source>
</evidence>
<feature type="transmembrane region" description="Helical" evidence="10">
    <location>
        <begin position="23"/>
        <end position="47"/>
    </location>
</feature>
<evidence type="ECO:0000256" key="5">
    <source>
        <dbReference type="ARBA" id="ARBA00022989"/>
    </source>
</evidence>
<dbReference type="InterPro" id="IPR000725">
    <property type="entry name" value="Olfact_rcpt"/>
</dbReference>
<evidence type="ECO:0000256" key="7">
    <source>
        <dbReference type="ARBA" id="ARBA00023136"/>
    </source>
</evidence>
<dbReference type="PRINTS" id="PR00245">
    <property type="entry name" value="OLFACTORYR"/>
</dbReference>
<name>A0AAV6ZNM4_ENGPU</name>
<feature type="transmembrane region" description="Helical" evidence="10">
    <location>
        <begin position="234"/>
        <end position="258"/>
    </location>
</feature>
<dbReference type="AlphaFoldDB" id="A0AAV6ZNM4"/>
<keyword evidence="5 10" id="KW-1133">Transmembrane helix</keyword>